<dbReference type="RefSeq" id="WP_380895707.1">
    <property type="nucleotide sequence ID" value="NZ_JBHTKY010000009.1"/>
</dbReference>
<proteinExistence type="inferred from homology"/>
<gene>
    <name evidence="2" type="ORF">ACFQ2C_08195</name>
</gene>
<protein>
    <submittedName>
        <fullName evidence="2">SDR family oxidoreductase</fullName>
    </submittedName>
</protein>
<sequence>MQENWKWFAIENKGCIVLFSSMYGLESPFEEVYIPNLINNPIEYGVGKAGIIQMTKYFGAHWGKFGVRFNCVSSGPFPNNKVQKEQSDFIEKLNKKCPMGRIGHAIEIAGAELFLLSEASSYVNGHNLIVDCGWTIW</sequence>
<evidence type="ECO:0000313" key="3">
    <source>
        <dbReference type="Proteomes" id="UP001597205"/>
    </source>
</evidence>
<reference evidence="3" key="1">
    <citation type="journal article" date="2019" name="Int. J. Syst. Evol. Microbiol.">
        <title>The Global Catalogue of Microorganisms (GCM) 10K type strain sequencing project: providing services to taxonomists for standard genome sequencing and annotation.</title>
        <authorList>
            <consortium name="The Broad Institute Genomics Platform"/>
            <consortium name="The Broad Institute Genome Sequencing Center for Infectious Disease"/>
            <person name="Wu L."/>
            <person name="Ma J."/>
        </authorList>
    </citation>
    <scope>NUCLEOTIDE SEQUENCE [LARGE SCALE GENOMIC DNA]</scope>
    <source>
        <strain evidence="3">CCUG 52468</strain>
    </source>
</reference>
<comment type="similarity">
    <text evidence="1">Belongs to the short-chain dehydrogenases/reductases (SDR) family.</text>
</comment>
<dbReference type="InterPro" id="IPR002347">
    <property type="entry name" value="SDR_fam"/>
</dbReference>
<dbReference type="Pfam" id="PF13561">
    <property type="entry name" value="adh_short_C2"/>
    <property type="match status" value="1"/>
</dbReference>
<accession>A0ABW3RKJ8</accession>
<dbReference type="EMBL" id="JBHTKY010000009">
    <property type="protein sequence ID" value="MFD1165580.1"/>
    <property type="molecule type" value="Genomic_DNA"/>
</dbReference>
<dbReference type="Proteomes" id="UP001597205">
    <property type="component" value="Unassembled WGS sequence"/>
</dbReference>
<organism evidence="2 3">
    <name type="scientific">Sphingobacterium daejeonense</name>
    <dbReference type="NCBI Taxonomy" id="371142"/>
    <lineage>
        <taxon>Bacteria</taxon>
        <taxon>Pseudomonadati</taxon>
        <taxon>Bacteroidota</taxon>
        <taxon>Sphingobacteriia</taxon>
        <taxon>Sphingobacteriales</taxon>
        <taxon>Sphingobacteriaceae</taxon>
        <taxon>Sphingobacterium</taxon>
    </lineage>
</organism>
<comment type="caution">
    <text evidence="2">The sequence shown here is derived from an EMBL/GenBank/DDBJ whole genome shotgun (WGS) entry which is preliminary data.</text>
</comment>
<dbReference type="SUPFAM" id="SSF51735">
    <property type="entry name" value="NAD(P)-binding Rossmann-fold domains"/>
    <property type="match status" value="1"/>
</dbReference>
<keyword evidence="3" id="KW-1185">Reference proteome</keyword>
<evidence type="ECO:0000256" key="1">
    <source>
        <dbReference type="ARBA" id="ARBA00006484"/>
    </source>
</evidence>
<dbReference type="InterPro" id="IPR036291">
    <property type="entry name" value="NAD(P)-bd_dom_sf"/>
</dbReference>
<dbReference type="PRINTS" id="PR00081">
    <property type="entry name" value="GDHRDH"/>
</dbReference>
<name>A0ABW3RKJ8_9SPHI</name>
<dbReference type="PANTHER" id="PTHR42760:SF40">
    <property type="entry name" value="3-OXOACYL-[ACYL-CARRIER-PROTEIN] REDUCTASE, CHLOROPLASTIC"/>
    <property type="match status" value="1"/>
</dbReference>
<dbReference type="PANTHER" id="PTHR42760">
    <property type="entry name" value="SHORT-CHAIN DEHYDROGENASES/REDUCTASES FAMILY MEMBER"/>
    <property type="match status" value="1"/>
</dbReference>
<evidence type="ECO:0000313" key="2">
    <source>
        <dbReference type="EMBL" id="MFD1165580.1"/>
    </source>
</evidence>
<dbReference type="Gene3D" id="3.40.50.720">
    <property type="entry name" value="NAD(P)-binding Rossmann-like Domain"/>
    <property type="match status" value="1"/>
</dbReference>